<dbReference type="RefSeq" id="WP_171094980.1">
    <property type="nucleotide sequence ID" value="NZ_CP053069.1"/>
</dbReference>
<dbReference type="KEGG" id="uru:DSM104443_03711"/>
<dbReference type="InterPro" id="IPR013216">
    <property type="entry name" value="Methyltransf_11"/>
</dbReference>
<dbReference type="Proteomes" id="UP000501534">
    <property type="component" value="Chromosome"/>
</dbReference>
<feature type="domain" description="Methyltransferase type 11" evidence="1">
    <location>
        <begin position="39"/>
        <end position="87"/>
    </location>
</feature>
<dbReference type="GO" id="GO:0008757">
    <property type="term" value="F:S-adenosylmethionine-dependent methyltransferase activity"/>
    <property type="evidence" value="ECO:0007669"/>
    <property type="project" value="InterPro"/>
</dbReference>
<proteinExistence type="predicted"/>
<keyword evidence="3" id="KW-1185">Reference proteome</keyword>
<dbReference type="Gene3D" id="3.40.50.150">
    <property type="entry name" value="Vaccinia Virus protein VP39"/>
    <property type="match status" value="1"/>
</dbReference>
<dbReference type="AlphaFoldDB" id="A0A6M4GZD3"/>
<dbReference type="InterPro" id="IPR029063">
    <property type="entry name" value="SAM-dependent_MTases_sf"/>
</dbReference>
<name>A0A6M4GZD3_9PROT</name>
<organism evidence="2 3">
    <name type="scientific">Usitatibacter rugosus</name>
    <dbReference type="NCBI Taxonomy" id="2732067"/>
    <lineage>
        <taxon>Bacteria</taxon>
        <taxon>Pseudomonadati</taxon>
        <taxon>Pseudomonadota</taxon>
        <taxon>Betaproteobacteria</taxon>
        <taxon>Nitrosomonadales</taxon>
        <taxon>Usitatibacteraceae</taxon>
        <taxon>Usitatibacter</taxon>
    </lineage>
</organism>
<dbReference type="SUPFAM" id="SSF53335">
    <property type="entry name" value="S-adenosyl-L-methionine-dependent methyltransferases"/>
    <property type="match status" value="1"/>
</dbReference>
<protein>
    <recommendedName>
        <fullName evidence="1">Methyltransferase type 11 domain-containing protein</fullName>
    </recommendedName>
</protein>
<gene>
    <name evidence="2" type="ORF">DSM104443_03711</name>
</gene>
<reference evidence="2 3" key="1">
    <citation type="submission" date="2020-04" db="EMBL/GenBank/DDBJ databases">
        <title>Usitatibacter rugosus gen. nov., sp. nov. and Usitatibacter palustris sp. nov., novel members of Usitatibacteraceae fam. nov. within the order Nitrosomonadales isolated from soil.</title>
        <authorList>
            <person name="Huber K.J."/>
            <person name="Neumann-Schaal M."/>
            <person name="Geppert A."/>
            <person name="Luckner M."/>
            <person name="Wanner G."/>
            <person name="Overmann J."/>
        </authorList>
    </citation>
    <scope>NUCLEOTIDE SEQUENCE [LARGE SCALE GENOMIC DNA]</scope>
    <source>
        <strain evidence="2 3">0125_3</strain>
    </source>
</reference>
<evidence type="ECO:0000259" key="1">
    <source>
        <dbReference type="Pfam" id="PF08241"/>
    </source>
</evidence>
<accession>A0A6M4GZD3</accession>
<evidence type="ECO:0000313" key="2">
    <source>
        <dbReference type="EMBL" id="QJR12620.1"/>
    </source>
</evidence>
<sequence length="194" mass="21343">MTQSVLNVGGNSKQIPLPPHYEGWRHDLLDIDPRGGADVVCDARELATLPAAGYDAVWCSHNLEHYWRHDLPKVLAGFLHVLKADGFAEVRVPDMKSVFEAMLQQGLDIDDTLYVSPAGPITVNDVIYGYGKEIADSGKDFYAHKNGFTRNSLTAVLRSAGFTEVYTASKPFEVAAIAFKARPTPGQRAIFRLP</sequence>
<evidence type="ECO:0000313" key="3">
    <source>
        <dbReference type="Proteomes" id="UP000501534"/>
    </source>
</evidence>
<dbReference type="EMBL" id="CP053069">
    <property type="protein sequence ID" value="QJR12620.1"/>
    <property type="molecule type" value="Genomic_DNA"/>
</dbReference>
<dbReference type="Pfam" id="PF08241">
    <property type="entry name" value="Methyltransf_11"/>
    <property type="match status" value="1"/>
</dbReference>